<dbReference type="AlphaFoldDB" id="A0A5D6VBI8"/>
<protein>
    <submittedName>
        <fullName evidence="2">T9SS type A sorting domain-containing protein</fullName>
    </submittedName>
</protein>
<feature type="domain" description="Secretion system C-terminal sorting" evidence="1">
    <location>
        <begin position="191"/>
        <end position="253"/>
    </location>
</feature>
<evidence type="ECO:0000313" key="2">
    <source>
        <dbReference type="EMBL" id="TYZ13341.1"/>
    </source>
</evidence>
<dbReference type="InterPro" id="IPR026444">
    <property type="entry name" value="Secre_tail"/>
</dbReference>
<proteinExistence type="predicted"/>
<sequence>MRVLLLLPLAAVLTGCEEPVAVFEAFELPRPVNMARVLGPAPLLLGQDTLALRLRYAPATGVTTFWVQTDSSDQSWFAARAFRYRGLYYLVENQPEDGYRIHAVRIGRGQVQGLGTGYRQMRALSEAVWQGRFPQLLSPAGDSMRLRYDRQRLRAFYTAQVEGFAPYAVVDESTASLRSDLIEAQAAAPSLYPNPASTTATLTLAESGAREVSLYTKQGQLLRSYLVSTASLALPVDDLPNGLYLVRVKQAGKASATLRLQVSH</sequence>
<dbReference type="Proteomes" id="UP000322791">
    <property type="component" value="Unassembled WGS sequence"/>
</dbReference>
<accession>A0A5D6VBI8</accession>
<gene>
    <name evidence="2" type="ORF">FY528_02720</name>
</gene>
<dbReference type="Pfam" id="PF18962">
    <property type="entry name" value="Por_Secre_tail"/>
    <property type="match status" value="1"/>
</dbReference>
<comment type="caution">
    <text evidence="2">The sequence shown here is derived from an EMBL/GenBank/DDBJ whole genome shotgun (WGS) entry which is preliminary data.</text>
</comment>
<dbReference type="NCBIfam" id="TIGR04183">
    <property type="entry name" value="Por_Secre_tail"/>
    <property type="match status" value="1"/>
</dbReference>
<evidence type="ECO:0000259" key="1">
    <source>
        <dbReference type="Pfam" id="PF18962"/>
    </source>
</evidence>
<reference evidence="2 3" key="1">
    <citation type="submission" date="2019-08" db="EMBL/GenBank/DDBJ databases">
        <authorList>
            <person name="Seo M.-J."/>
        </authorList>
    </citation>
    <scope>NUCLEOTIDE SEQUENCE [LARGE SCALE GENOMIC DNA]</scope>
    <source>
        <strain evidence="2 3">KIGAM108</strain>
    </source>
</reference>
<name>A0A5D6VBI8_9BACT</name>
<organism evidence="2 3">
    <name type="scientific">Hymenobacter lutimineralis</name>
    <dbReference type="NCBI Taxonomy" id="2606448"/>
    <lineage>
        <taxon>Bacteria</taxon>
        <taxon>Pseudomonadati</taxon>
        <taxon>Bacteroidota</taxon>
        <taxon>Cytophagia</taxon>
        <taxon>Cytophagales</taxon>
        <taxon>Hymenobacteraceae</taxon>
        <taxon>Hymenobacter</taxon>
    </lineage>
</organism>
<keyword evidence="3" id="KW-1185">Reference proteome</keyword>
<dbReference type="PROSITE" id="PS51257">
    <property type="entry name" value="PROKAR_LIPOPROTEIN"/>
    <property type="match status" value="1"/>
</dbReference>
<dbReference type="EMBL" id="VTHL01000002">
    <property type="protein sequence ID" value="TYZ13341.1"/>
    <property type="molecule type" value="Genomic_DNA"/>
</dbReference>
<evidence type="ECO:0000313" key="3">
    <source>
        <dbReference type="Proteomes" id="UP000322791"/>
    </source>
</evidence>
<dbReference type="RefSeq" id="WP_149069458.1">
    <property type="nucleotide sequence ID" value="NZ_VTHL01000002.1"/>
</dbReference>